<sequence>MNTVEQLTEVLASDVVIVEAQRGDINGLVALENICFATDKLSKRQFQHWLKANNRVFLVAKKGAELLGYGLVIMRKGTRLARLYSIAVSPLARGTGLSSRLLLALEQQSVEMGKLFMRLEVAKGNEAAINLYRKLGYKVFGIYQNYYEDHSDALRMQKSILQVHRANAMKPFPWYQQTTDFTCGPAATMMAMASLDREYEASQSSELDIWREATTIFMTSGHGGCHPLGLALAAVKRRFKAKVFINQALPLFTDGVRNERNKNILATVEAQFLARATEQDIPIEDGELSVDDIADIYRQGGRVICLISTYQLNGNKVPHWVTITGIDDKCLYLHDPDLDEDEEQPIDCQHIPIALEDFVTLSRYGKARLRTAVVLHCA</sequence>
<dbReference type="PANTHER" id="PTHR43072:SF60">
    <property type="entry name" value="L-2,4-DIAMINOBUTYRIC ACID ACETYLTRANSFERASE"/>
    <property type="match status" value="1"/>
</dbReference>
<dbReference type="CDD" id="cd04301">
    <property type="entry name" value="NAT_SF"/>
    <property type="match status" value="1"/>
</dbReference>
<accession>A0AA48HHH1</accession>
<dbReference type="GO" id="GO:0016747">
    <property type="term" value="F:acyltransferase activity, transferring groups other than amino-acyl groups"/>
    <property type="evidence" value="ECO:0007669"/>
    <property type="project" value="InterPro"/>
</dbReference>
<protein>
    <submittedName>
        <fullName evidence="2">N-acetyltransferase GCN5</fullName>
    </submittedName>
</protein>
<dbReference type="Gene3D" id="3.90.70.10">
    <property type="entry name" value="Cysteine proteinases"/>
    <property type="match status" value="1"/>
</dbReference>
<dbReference type="InterPro" id="IPR000182">
    <property type="entry name" value="GNAT_dom"/>
</dbReference>
<dbReference type="EMBL" id="AP027272">
    <property type="protein sequence ID" value="BDX06501.1"/>
    <property type="molecule type" value="Genomic_DNA"/>
</dbReference>
<dbReference type="Pfam" id="PF11814">
    <property type="entry name" value="DUF3335"/>
    <property type="match status" value="1"/>
</dbReference>
<dbReference type="Gene3D" id="3.40.630.30">
    <property type="match status" value="1"/>
</dbReference>
<evidence type="ECO:0000313" key="2">
    <source>
        <dbReference type="EMBL" id="BDX06501.1"/>
    </source>
</evidence>
<dbReference type="RefSeq" id="WP_338292517.1">
    <property type="nucleotide sequence ID" value="NZ_AP027272.1"/>
</dbReference>
<dbReference type="Pfam" id="PF00583">
    <property type="entry name" value="Acetyltransf_1"/>
    <property type="match status" value="1"/>
</dbReference>
<dbReference type="AlphaFoldDB" id="A0AA48HHH1"/>
<reference evidence="2" key="1">
    <citation type="submission" date="2023-01" db="EMBL/GenBank/DDBJ databases">
        <title>Complete genome sequence of Planctobacterium marinum strain Dej080120_11.</title>
        <authorList>
            <person name="Ueki S."/>
            <person name="Maruyama F."/>
        </authorList>
    </citation>
    <scope>NUCLEOTIDE SEQUENCE</scope>
    <source>
        <strain evidence="2">Dej080120_11</strain>
    </source>
</reference>
<dbReference type="Proteomes" id="UP001333710">
    <property type="component" value="Chromosome"/>
</dbReference>
<proteinExistence type="predicted"/>
<organism evidence="2 3">
    <name type="scientific">Planctobacterium marinum</name>
    <dbReference type="NCBI Taxonomy" id="1631968"/>
    <lineage>
        <taxon>Bacteria</taxon>
        <taxon>Pseudomonadati</taxon>
        <taxon>Pseudomonadota</taxon>
        <taxon>Gammaproteobacteria</taxon>
        <taxon>Alteromonadales</taxon>
        <taxon>Alteromonadaceae</taxon>
        <taxon>Planctobacterium</taxon>
    </lineage>
</organism>
<dbReference type="InterPro" id="IPR021770">
    <property type="entry name" value="DUF3335"/>
</dbReference>
<gene>
    <name evidence="2" type="ORF">MACH26_20220</name>
</gene>
<evidence type="ECO:0000259" key="1">
    <source>
        <dbReference type="PROSITE" id="PS51186"/>
    </source>
</evidence>
<dbReference type="KEGG" id="pmaw:MACH26_20220"/>
<name>A0AA48HHH1_9ALTE</name>
<feature type="domain" description="N-acetyltransferase" evidence="1">
    <location>
        <begin position="15"/>
        <end position="161"/>
    </location>
</feature>
<evidence type="ECO:0000313" key="3">
    <source>
        <dbReference type="Proteomes" id="UP001333710"/>
    </source>
</evidence>
<dbReference type="SUPFAM" id="SSF55729">
    <property type="entry name" value="Acyl-CoA N-acyltransferases (Nat)"/>
    <property type="match status" value="1"/>
</dbReference>
<keyword evidence="3" id="KW-1185">Reference proteome</keyword>
<dbReference type="PANTHER" id="PTHR43072">
    <property type="entry name" value="N-ACETYLTRANSFERASE"/>
    <property type="match status" value="1"/>
</dbReference>
<dbReference type="PROSITE" id="PS51186">
    <property type="entry name" value="GNAT"/>
    <property type="match status" value="1"/>
</dbReference>
<dbReference type="InterPro" id="IPR016181">
    <property type="entry name" value="Acyl_CoA_acyltransferase"/>
</dbReference>